<feature type="region of interest" description="Disordered" evidence="1">
    <location>
        <begin position="1"/>
        <end position="36"/>
    </location>
</feature>
<proteinExistence type="predicted"/>
<feature type="compositionally biased region" description="Gly residues" evidence="1">
    <location>
        <begin position="178"/>
        <end position="193"/>
    </location>
</feature>
<dbReference type="EMBL" id="GDJX01021325">
    <property type="protein sequence ID" value="JAT46611.1"/>
    <property type="molecule type" value="Transcribed_RNA"/>
</dbReference>
<sequence>NILVSFSSRRESREAAGGEEEEEGKKDEGLEGSGLRGDHLRRRARGCFQLPFSHPFHHLPFPAPFLFLPLLVFPPQQSRGVVEGHRAQDRRCRPCLRSKLPPSQGAARVRQRLPEAALHGVPRRHRVPAAAHRRGDLRRRGRVLLRRRHPRHALQRGSHPGRRRAAGDDGGGGRRGVEPGGEDGGVPGAGGAREPGVRGDRAPHVPGAPPRGGADGVAGQPVRGGAGGGRRGGRLARRRGVAGGRGLPDGGGLGAGAVHSDPRPPVSDRRPLPTEAQRQVDGRREGSDVLLRGQQEAVATAAGPPDPEPPHAAPHHRAGHAGGAAPHPPRHLRPQGRHHHRRRHPRHHPPAGRHPPPVRPPPCLLGGHHPPDPDPGAGPRRHEEEADPGERTAGSGAAPVGELPLLAAPRGRGGGAGGGRGRVVGGDLREVVVRREEPRSDAAPPVQECVPEGAASPRQPCYCYEPRVRRRGRGRTRRLRTGEYWVSAPAHPPPASLVCMIHAGSKSIESFGACRRPSTLCINRLQTAI</sequence>
<feature type="compositionally biased region" description="Gly residues" evidence="1">
    <location>
        <begin position="411"/>
        <end position="423"/>
    </location>
</feature>
<feature type="compositionally biased region" description="Basic residues" evidence="1">
    <location>
        <begin position="231"/>
        <end position="240"/>
    </location>
</feature>
<dbReference type="AlphaFoldDB" id="A0A1D1XW76"/>
<protein>
    <submittedName>
        <fullName evidence="2">Uncharacterized protein</fullName>
    </submittedName>
</protein>
<evidence type="ECO:0000313" key="2">
    <source>
        <dbReference type="EMBL" id="JAT46611.1"/>
    </source>
</evidence>
<feature type="non-terminal residue" evidence="2">
    <location>
        <position position="1"/>
    </location>
</feature>
<reference evidence="2" key="1">
    <citation type="submission" date="2015-07" db="EMBL/GenBank/DDBJ databases">
        <title>Transcriptome Assembly of Anthurium amnicola.</title>
        <authorList>
            <person name="Suzuki J."/>
        </authorList>
    </citation>
    <scope>NUCLEOTIDE SEQUENCE</scope>
</reference>
<feature type="compositionally biased region" description="Gly residues" evidence="1">
    <location>
        <begin position="241"/>
        <end position="255"/>
    </location>
</feature>
<feature type="compositionally biased region" description="Basic residues" evidence="1">
    <location>
        <begin position="328"/>
        <end position="351"/>
    </location>
</feature>
<feature type="compositionally biased region" description="Basic and acidic residues" evidence="1">
    <location>
        <begin position="165"/>
        <end position="177"/>
    </location>
</feature>
<evidence type="ECO:0000256" key="1">
    <source>
        <dbReference type="SAM" id="MobiDB-lite"/>
    </source>
</evidence>
<feature type="compositionally biased region" description="Pro residues" evidence="1">
    <location>
        <begin position="352"/>
        <end position="363"/>
    </location>
</feature>
<feature type="compositionally biased region" description="Basic and acidic residues" evidence="1">
    <location>
        <begin position="260"/>
        <end position="287"/>
    </location>
</feature>
<organism evidence="2">
    <name type="scientific">Anthurium amnicola</name>
    <dbReference type="NCBI Taxonomy" id="1678845"/>
    <lineage>
        <taxon>Eukaryota</taxon>
        <taxon>Viridiplantae</taxon>
        <taxon>Streptophyta</taxon>
        <taxon>Embryophyta</taxon>
        <taxon>Tracheophyta</taxon>
        <taxon>Spermatophyta</taxon>
        <taxon>Magnoliopsida</taxon>
        <taxon>Liliopsida</taxon>
        <taxon>Araceae</taxon>
        <taxon>Pothoideae</taxon>
        <taxon>Potheae</taxon>
        <taxon>Anthurium</taxon>
    </lineage>
</organism>
<name>A0A1D1XW76_9ARAE</name>
<accession>A0A1D1XW76</accession>
<feature type="region of interest" description="Disordered" evidence="1">
    <location>
        <begin position="147"/>
        <end position="423"/>
    </location>
</feature>
<gene>
    <name evidence="2" type="ORF">g.43731</name>
</gene>
<feature type="compositionally biased region" description="Basic residues" evidence="1">
    <location>
        <begin position="147"/>
        <end position="164"/>
    </location>
</feature>
<feature type="compositionally biased region" description="Basic and acidic residues" evidence="1">
    <location>
        <begin position="380"/>
        <end position="390"/>
    </location>
</feature>